<evidence type="ECO:0000313" key="2">
    <source>
        <dbReference type="EMBL" id="KAJ5350810.1"/>
    </source>
</evidence>
<dbReference type="CDD" id="cd14686">
    <property type="entry name" value="bZIP"/>
    <property type="match status" value="1"/>
</dbReference>
<name>A0A9W9QZC1_PENBR</name>
<reference evidence="2" key="1">
    <citation type="submission" date="2022-12" db="EMBL/GenBank/DDBJ databases">
        <authorList>
            <person name="Petersen C."/>
        </authorList>
    </citation>
    <scope>NUCLEOTIDE SEQUENCE</scope>
    <source>
        <strain evidence="2">IBT 35675</strain>
    </source>
</reference>
<evidence type="ECO:0000256" key="1">
    <source>
        <dbReference type="SAM" id="MobiDB-lite"/>
    </source>
</evidence>
<dbReference type="PANTHER" id="PTHR37012">
    <property type="entry name" value="B-ZIP TRANSCRIPTION FACTOR (EUROFUNG)-RELATED"/>
    <property type="match status" value="1"/>
</dbReference>
<keyword evidence="3" id="KW-1185">Reference proteome</keyword>
<feature type="region of interest" description="Disordered" evidence="1">
    <location>
        <begin position="1"/>
        <end position="57"/>
    </location>
</feature>
<feature type="compositionally biased region" description="Basic and acidic residues" evidence="1">
    <location>
        <begin position="29"/>
        <end position="45"/>
    </location>
</feature>
<dbReference type="PANTHER" id="PTHR37012:SF2">
    <property type="entry name" value="BZIP DOMAIN-CONTAINING PROTEIN-RELATED"/>
    <property type="match status" value="1"/>
</dbReference>
<sequence>MSSSHNPRPKRSSAALPLQNAQKQSWKAKFSDKQLERKRQLDRINQRRTRQQSKQSTALLKDKVDLLMQGDHKTLLERMMAENEAMRAKLNVFQAKFEHVHQISRESSRPCVRDRLTKTWHEHDTETLIRTLLRGFSVRTTGITREEPLIYAKDNTGLELSTHFDNAIADIHNFYEQPDFLAQNPDLSAYARADSRTALAISSTGVDHSSSFSIPRLSFDSDFIHGKGQPNMPPGHPMSMIPFQTDWRGKEKAQGSFSYPEAPEFGTMGAYVPADMHEPHCSMSLPFPDASLTQSANGNPLSWSSADYGTADYGTGQLLTLSPTKANYLDWEEKQLDVQPSDVFGIRGTLSYFNS</sequence>
<dbReference type="Proteomes" id="UP001148299">
    <property type="component" value="Unassembled WGS sequence"/>
</dbReference>
<proteinExistence type="predicted"/>
<accession>A0A9W9QZC1</accession>
<gene>
    <name evidence="2" type="ORF">N7541_008537</name>
</gene>
<comment type="caution">
    <text evidence="2">The sequence shown here is derived from an EMBL/GenBank/DDBJ whole genome shotgun (WGS) entry which is preliminary data.</text>
</comment>
<dbReference type="EMBL" id="JAPZBR010000006">
    <property type="protein sequence ID" value="KAJ5350810.1"/>
    <property type="molecule type" value="Genomic_DNA"/>
</dbReference>
<protein>
    <recommendedName>
        <fullName evidence="4">BZIP domain-containing protein</fullName>
    </recommendedName>
</protein>
<reference evidence="2" key="2">
    <citation type="journal article" date="2023" name="IMA Fungus">
        <title>Comparative genomic study of the Penicillium genus elucidates a diverse pangenome and 15 lateral gene transfer events.</title>
        <authorList>
            <person name="Petersen C."/>
            <person name="Sorensen T."/>
            <person name="Nielsen M.R."/>
            <person name="Sondergaard T.E."/>
            <person name="Sorensen J.L."/>
            <person name="Fitzpatrick D.A."/>
            <person name="Frisvad J.C."/>
            <person name="Nielsen K.L."/>
        </authorList>
    </citation>
    <scope>NUCLEOTIDE SEQUENCE</scope>
    <source>
        <strain evidence="2">IBT 35675</strain>
    </source>
</reference>
<organism evidence="2 3">
    <name type="scientific">Penicillium brevicompactum</name>
    <dbReference type="NCBI Taxonomy" id="5074"/>
    <lineage>
        <taxon>Eukaryota</taxon>
        <taxon>Fungi</taxon>
        <taxon>Dikarya</taxon>
        <taxon>Ascomycota</taxon>
        <taxon>Pezizomycotina</taxon>
        <taxon>Eurotiomycetes</taxon>
        <taxon>Eurotiomycetidae</taxon>
        <taxon>Eurotiales</taxon>
        <taxon>Aspergillaceae</taxon>
        <taxon>Penicillium</taxon>
    </lineage>
</organism>
<evidence type="ECO:0008006" key="4">
    <source>
        <dbReference type="Google" id="ProtNLM"/>
    </source>
</evidence>
<dbReference type="AlphaFoldDB" id="A0A9W9QZC1"/>
<evidence type="ECO:0000313" key="3">
    <source>
        <dbReference type="Proteomes" id="UP001148299"/>
    </source>
</evidence>